<dbReference type="Proteomes" id="UP001331761">
    <property type="component" value="Unassembled WGS sequence"/>
</dbReference>
<evidence type="ECO:0000313" key="3">
    <source>
        <dbReference type="EMBL" id="KAK5984254.1"/>
    </source>
</evidence>
<dbReference type="PANTHER" id="PTHR47966:SF51">
    <property type="entry name" value="BETA-SITE APP-CLEAVING ENZYME, ISOFORM A-RELATED"/>
    <property type="match status" value="1"/>
</dbReference>
<dbReference type="Gene3D" id="2.40.70.10">
    <property type="entry name" value="Acid Proteases"/>
    <property type="match status" value="1"/>
</dbReference>
<reference evidence="3 4" key="1">
    <citation type="submission" date="2019-10" db="EMBL/GenBank/DDBJ databases">
        <title>Assembly and Annotation for the nematode Trichostrongylus colubriformis.</title>
        <authorList>
            <person name="Martin J."/>
        </authorList>
    </citation>
    <scope>NUCLEOTIDE SEQUENCE [LARGE SCALE GENOMIC DNA]</scope>
    <source>
        <strain evidence="3">G859</strain>
        <tissue evidence="3">Whole worm</tissue>
    </source>
</reference>
<dbReference type="GO" id="GO:0005764">
    <property type="term" value="C:lysosome"/>
    <property type="evidence" value="ECO:0007669"/>
    <property type="project" value="TreeGrafter"/>
</dbReference>
<dbReference type="InterPro" id="IPR021109">
    <property type="entry name" value="Peptidase_aspartic_dom_sf"/>
</dbReference>
<protein>
    <submittedName>
        <fullName evidence="3">Peptidase A1 domain-containing protein</fullName>
    </submittedName>
</protein>
<dbReference type="InterPro" id="IPR033121">
    <property type="entry name" value="PEPTIDASE_A1"/>
</dbReference>
<evidence type="ECO:0000256" key="1">
    <source>
        <dbReference type="ARBA" id="ARBA00007447"/>
    </source>
</evidence>
<accession>A0AAN8IRI5</accession>
<dbReference type="GO" id="GO:0006508">
    <property type="term" value="P:proteolysis"/>
    <property type="evidence" value="ECO:0007669"/>
    <property type="project" value="InterPro"/>
</dbReference>
<name>A0AAN8IRI5_TRICO</name>
<dbReference type="GO" id="GO:0004190">
    <property type="term" value="F:aspartic-type endopeptidase activity"/>
    <property type="evidence" value="ECO:0007669"/>
    <property type="project" value="InterPro"/>
</dbReference>
<keyword evidence="4" id="KW-1185">Reference proteome</keyword>
<gene>
    <name evidence="3" type="ORF">GCK32_010988</name>
</gene>
<dbReference type="InterPro" id="IPR001461">
    <property type="entry name" value="Aspartic_peptidase_A1"/>
</dbReference>
<proteinExistence type="inferred from homology"/>
<feature type="domain" description="Peptidase A1" evidence="2">
    <location>
        <begin position="1"/>
        <end position="90"/>
    </location>
</feature>
<evidence type="ECO:0000259" key="2">
    <source>
        <dbReference type="PROSITE" id="PS51767"/>
    </source>
</evidence>
<organism evidence="3 4">
    <name type="scientific">Trichostrongylus colubriformis</name>
    <name type="common">Black scour worm</name>
    <dbReference type="NCBI Taxonomy" id="6319"/>
    <lineage>
        <taxon>Eukaryota</taxon>
        <taxon>Metazoa</taxon>
        <taxon>Ecdysozoa</taxon>
        <taxon>Nematoda</taxon>
        <taxon>Chromadorea</taxon>
        <taxon>Rhabditida</taxon>
        <taxon>Rhabditina</taxon>
        <taxon>Rhabditomorpha</taxon>
        <taxon>Strongyloidea</taxon>
        <taxon>Trichostrongylidae</taxon>
        <taxon>Trichostrongylus</taxon>
    </lineage>
</organism>
<dbReference type="SUPFAM" id="SSF50630">
    <property type="entry name" value="Acid proteases"/>
    <property type="match status" value="1"/>
</dbReference>
<evidence type="ECO:0000313" key="4">
    <source>
        <dbReference type="Proteomes" id="UP001331761"/>
    </source>
</evidence>
<comment type="caution">
    <text evidence="3">The sequence shown here is derived from an EMBL/GenBank/DDBJ whole genome shotgun (WGS) entry which is preliminary data.</text>
</comment>
<dbReference type="EMBL" id="WIXE01003086">
    <property type="protein sequence ID" value="KAK5984254.1"/>
    <property type="molecule type" value="Genomic_DNA"/>
</dbReference>
<dbReference type="AlphaFoldDB" id="A0AAN8IRI5"/>
<dbReference type="PROSITE" id="PS51767">
    <property type="entry name" value="PEPTIDASE_A1"/>
    <property type="match status" value="1"/>
</dbReference>
<sequence>MLKFVYFQWYTIYEVWTVDCNETVEFTLTIGGHDYVIESDNLKADAGTFCFIKMFAMNSAGFGPQWILGDPFIRQFCNIYDVGNKRIGFAKSLKNRNSTVFD</sequence>
<dbReference type="Pfam" id="PF00026">
    <property type="entry name" value="Asp"/>
    <property type="match status" value="1"/>
</dbReference>
<dbReference type="PANTHER" id="PTHR47966">
    <property type="entry name" value="BETA-SITE APP-CLEAVING ENZYME, ISOFORM A-RELATED"/>
    <property type="match status" value="1"/>
</dbReference>
<comment type="similarity">
    <text evidence="1">Belongs to the peptidase A1 family.</text>
</comment>